<dbReference type="PANTHER" id="PTHR34136:SF1">
    <property type="entry name" value="UDP-N-ACETYL-D-MANNOSAMINURONIC ACID TRANSFERASE"/>
    <property type="match status" value="1"/>
</dbReference>
<dbReference type="Pfam" id="PF03808">
    <property type="entry name" value="Glyco_tran_WecG"/>
    <property type="match status" value="1"/>
</dbReference>
<dbReference type="EMBL" id="DVJQ01000076">
    <property type="protein sequence ID" value="HIS75153.1"/>
    <property type="molecule type" value="Genomic_DNA"/>
</dbReference>
<dbReference type="GO" id="GO:0016758">
    <property type="term" value="F:hexosyltransferase activity"/>
    <property type="evidence" value="ECO:0007669"/>
    <property type="project" value="TreeGrafter"/>
</dbReference>
<reference evidence="3" key="2">
    <citation type="journal article" date="2021" name="PeerJ">
        <title>Extensive microbial diversity within the chicken gut microbiome revealed by metagenomics and culture.</title>
        <authorList>
            <person name="Gilroy R."/>
            <person name="Ravi A."/>
            <person name="Getino M."/>
            <person name="Pursley I."/>
            <person name="Horton D.L."/>
            <person name="Alikhan N.F."/>
            <person name="Baker D."/>
            <person name="Gharbi K."/>
            <person name="Hall N."/>
            <person name="Watson M."/>
            <person name="Adriaenssens E.M."/>
            <person name="Foster-Nyarko E."/>
            <person name="Jarju S."/>
            <person name="Secka A."/>
            <person name="Antonio M."/>
            <person name="Oren A."/>
            <person name="Chaudhuri R.R."/>
            <person name="La Ragione R."/>
            <person name="Hildebrand F."/>
            <person name="Pallen M.J."/>
        </authorList>
    </citation>
    <scope>NUCLEOTIDE SEQUENCE</scope>
    <source>
        <strain evidence="3">CHK152-2871</strain>
    </source>
</reference>
<accession>A0A9D1FKH5</accession>
<evidence type="ECO:0000256" key="1">
    <source>
        <dbReference type="ARBA" id="ARBA00022676"/>
    </source>
</evidence>
<proteinExistence type="predicted"/>
<dbReference type="AlphaFoldDB" id="A0A9D1FKH5"/>
<reference evidence="3" key="1">
    <citation type="submission" date="2020-10" db="EMBL/GenBank/DDBJ databases">
        <authorList>
            <person name="Gilroy R."/>
        </authorList>
    </citation>
    <scope>NUCLEOTIDE SEQUENCE</scope>
    <source>
        <strain evidence="3">CHK152-2871</strain>
    </source>
</reference>
<name>A0A9D1FKH5_9BACT</name>
<dbReference type="CDD" id="cd06533">
    <property type="entry name" value="Glyco_transf_WecG_TagA"/>
    <property type="match status" value="1"/>
</dbReference>
<comment type="caution">
    <text evidence="3">The sequence shown here is derived from an EMBL/GenBank/DDBJ whole genome shotgun (WGS) entry which is preliminary data.</text>
</comment>
<evidence type="ECO:0000313" key="3">
    <source>
        <dbReference type="EMBL" id="HIS75153.1"/>
    </source>
</evidence>
<dbReference type="NCBIfam" id="TIGR00696">
    <property type="entry name" value="wecG_tagA_cpsF"/>
    <property type="match status" value="1"/>
</dbReference>
<dbReference type="InterPro" id="IPR004629">
    <property type="entry name" value="WecG_TagA_CpsF"/>
</dbReference>
<keyword evidence="1" id="KW-0328">Glycosyltransferase</keyword>
<dbReference type="Proteomes" id="UP000886865">
    <property type="component" value="Unassembled WGS sequence"/>
</dbReference>
<sequence>MTNRTYLQNIPVDIVTYTQALNRAMESIENNKNLQVVTINPEMITNAKRNPAFANVLNHAELIIADGVGIKIAMKLKGINQERIGGVDFSRSLIELCVRNNYRLALLGAKDEVMSALVSKLKSEYNDINIVFAHNGYFNNEEKILDDIKKAAPQVFLCALGSPKQEMFIYRLKEMLQGCTMVGVGGSFDVFAGYVKRAPKIWQKLGLEWLYRVIKQPERFKRIFPALPIFLFESIMDSVKK</sequence>
<evidence type="ECO:0000313" key="4">
    <source>
        <dbReference type="Proteomes" id="UP000886865"/>
    </source>
</evidence>
<dbReference type="PANTHER" id="PTHR34136">
    <property type="match status" value="1"/>
</dbReference>
<gene>
    <name evidence="3" type="ORF">IAA86_09075</name>
</gene>
<protein>
    <submittedName>
        <fullName evidence="3">WecB/TagA/CpsF family glycosyltransferase</fullName>
    </submittedName>
</protein>
<organism evidence="3 4">
    <name type="scientific">Candidatus Galligastranaerophilus intestinavium</name>
    <dbReference type="NCBI Taxonomy" id="2840836"/>
    <lineage>
        <taxon>Bacteria</taxon>
        <taxon>Candidatus Galligastranaerophilus</taxon>
    </lineage>
</organism>
<evidence type="ECO:0000256" key="2">
    <source>
        <dbReference type="ARBA" id="ARBA00022679"/>
    </source>
</evidence>
<keyword evidence="2" id="KW-0808">Transferase</keyword>